<evidence type="ECO:0000259" key="4">
    <source>
        <dbReference type="PROSITE" id="PS51770"/>
    </source>
</evidence>
<evidence type="ECO:0000256" key="1">
    <source>
        <dbReference type="ARBA" id="ARBA00010458"/>
    </source>
</evidence>
<dbReference type="RefSeq" id="WP_150620420.1">
    <property type="nucleotide sequence ID" value="NZ_CABPSM010000005.1"/>
</dbReference>
<reference evidence="5 6" key="1">
    <citation type="submission" date="2019-08" db="EMBL/GenBank/DDBJ databases">
        <authorList>
            <person name="Peeters C."/>
        </authorList>
    </citation>
    <scope>NUCLEOTIDE SEQUENCE [LARGE SCALE GENOMIC DNA]</scope>
    <source>
        <strain evidence="5 6">LMG 31112</strain>
    </source>
</reference>
<evidence type="ECO:0000313" key="5">
    <source>
        <dbReference type="EMBL" id="VVD99878.1"/>
    </source>
</evidence>
<dbReference type="GO" id="GO:0052816">
    <property type="term" value="F:long-chain fatty acyl-CoA hydrolase activity"/>
    <property type="evidence" value="ECO:0007669"/>
    <property type="project" value="TreeGrafter"/>
</dbReference>
<dbReference type="PANTHER" id="PTHR11049">
    <property type="entry name" value="ACYL COENZYME A THIOESTER HYDROLASE"/>
    <property type="match status" value="1"/>
</dbReference>
<gene>
    <name evidence="5" type="ORF">PHO31112_02074</name>
</gene>
<accession>A0A5E4ULB5</accession>
<dbReference type="GO" id="GO:0009062">
    <property type="term" value="P:fatty acid catabolic process"/>
    <property type="evidence" value="ECO:0007669"/>
    <property type="project" value="TreeGrafter"/>
</dbReference>
<protein>
    <submittedName>
        <fullName evidence="5">Acyl-CoA hydrolase</fullName>
    </submittedName>
</protein>
<sequence>MSTPTPALTALPEEKELALRVLPMPADANAHGDVFGGWIMSQVDIAGSIPAAQRANGRVATIAVNSFLFKEPVFVGDLLSFYATIVKTGRTSITVYVEAYAQRMRLSHEIVKVTEAMVTYVATDENRRPRPLPELETLI</sequence>
<dbReference type="GO" id="GO:0005829">
    <property type="term" value="C:cytosol"/>
    <property type="evidence" value="ECO:0007669"/>
    <property type="project" value="TreeGrafter"/>
</dbReference>
<organism evidence="5 6">
    <name type="scientific">Pandoraea horticolens</name>
    <dbReference type="NCBI Taxonomy" id="2508298"/>
    <lineage>
        <taxon>Bacteria</taxon>
        <taxon>Pseudomonadati</taxon>
        <taxon>Pseudomonadota</taxon>
        <taxon>Betaproteobacteria</taxon>
        <taxon>Burkholderiales</taxon>
        <taxon>Burkholderiaceae</taxon>
        <taxon>Pandoraea</taxon>
    </lineage>
</organism>
<dbReference type="InterPro" id="IPR040170">
    <property type="entry name" value="Cytosol_ACT"/>
</dbReference>
<dbReference type="EMBL" id="CABPSM010000005">
    <property type="protein sequence ID" value="VVD99878.1"/>
    <property type="molecule type" value="Genomic_DNA"/>
</dbReference>
<feature type="domain" description="HotDog ACOT-type" evidence="4">
    <location>
        <begin position="13"/>
        <end position="126"/>
    </location>
</feature>
<proteinExistence type="inferred from homology"/>
<name>A0A5E4ULB5_9BURK</name>
<dbReference type="PANTHER" id="PTHR11049:SF5">
    <property type="entry name" value="ACYL-COA THIOESTER HYDROLASE YCIA"/>
    <property type="match status" value="1"/>
</dbReference>
<dbReference type="Gene3D" id="3.10.129.10">
    <property type="entry name" value="Hotdog Thioesterase"/>
    <property type="match status" value="1"/>
</dbReference>
<evidence type="ECO:0000256" key="2">
    <source>
        <dbReference type="ARBA" id="ARBA00022801"/>
    </source>
</evidence>
<dbReference type="SUPFAM" id="SSF54637">
    <property type="entry name" value="Thioesterase/thiol ester dehydrase-isomerase"/>
    <property type="match status" value="1"/>
</dbReference>
<dbReference type="InterPro" id="IPR006683">
    <property type="entry name" value="Thioestr_dom"/>
</dbReference>
<dbReference type="AlphaFoldDB" id="A0A5E4ULB5"/>
<dbReference type="InterPro" id="IPR033120">
    <property type="entry name" value="HOTDOG_ACOT"/>
</dbReference>
<keyword evidence="2 3" id="KW-0378">Hydrolase</keyword>
<keyword evidence="6" id="KW-1185">Reference proteome</keyword>
<dbReference type="Proteomes" id="UP000343317">
    <property type="component" value="Unassembled WGS sequence"/>
</dbReference>
<dbReference type="InterPro" id="IPR029069">
    <property type="entry name" value="HotDog_dom_sf"/>
</dbReference>
<evidence type="ECO:0000313" key="6">
    <source>
        <dbReference type="Proteomes" id="UP000343317"/>
    </source>
</evidence>
<dbReference type="Pfam" id="PF03061">
    <property type="entry name" value="4HBT"/>
    <property type="match status" value="1"/>
</dbReference>
<dbReference type="GO" id="GO:0006637">
    <property type="term" value="P:acyl-CoA metabolic process"/>
    <property type="evidence" value="ECO:0007669"/>
    <property type="project" value="TreeGrafter"/>
</dbReference>
<comment type="similarity">
    <text evidence="1">Belongs to the acyl coenzyme A hydrolase family.</text>
</comment>
<dbReference type="CDD" id="cd03442">
    <property type="entry name" value="BFIT_BACH"/>
    <property type="match status" value="1"/>
</dbReference>
<evidence type="ECO:0000256" key="3">
    <source>
        <dbReference type="PROSITE-ProRule" id="PRU01106"/>
    </source>
</evidence>
<dbReference type="PROSITE" id="PS51770">
    <property type="entry name" value="HOTDOG_ACOT"/>
    <property type="match status" value="1"/>
</dbReference>